<proteinExistence type="predicted"/>
<dbReference type="Proteomes" id="UP000824261">
    <property type="component" value="Unassembled WGS sequence"/>
</dbReference>
<dbReference type="Pfam" id="PF00994">
    <property type="entry name" value="MoCF_biosynth"/>
    <property type="match status" value="1"/>
</dbReference>
<reference evidence="4" key="1">
    <citation type="submission" date="2020-10" db="EMBL/GenBank/DDBJ databases">
        <authorList>
            <person name="Gilroy R."/>
        </authorList>
    </citation>
    <scope>NUCLEOTIDE SEQUENCE</scope>
    <source>
        <strain evidence="4">ChiGjej1B1-2707</strain>
    </source>
</reference>
<evidence type="ECO:0000313" key="5">
    <source>
        <dbReference type="Proteomes" id="UP000824261"/>
    </source>
</evidence>
<dbReference type="InterPro" id="IPR001453">
    <property type="entry name" value="MoaB/Mog_dom"/>
</dbReference>
<reference evidence="4" key="2">
    <citation type="journal article" date="2021" name="PeerJ">
        <title>Extensive microbial diversity within the chicken gut microbiome revealed by metagenomics and culture.</title>
        <authorList>
            <person name="Gilroy R."/>
            <person name="Ravi A."/>
            <person name="Getino M."/>
            <person name="Pursley I."/>
            <person name="Horton D.L."/>
            <person name="Alikhan N.F."/>
            <person name="Baker D."/>
            <person name="Gharbi K."/>
            <person name="Hall N."/>
            <person name="Watson M."/>
            <person name="Adriaenssens E.M."/>
            <person name="Foster-Nyarko E."/>
            <person name="Jarju S."/>
            <person name="Secka A."/>
            <person name="Antonio M."/>
            <person name="Oren A."/>
            <person name="Chaudhuri R.R."/>
            <person name="La Ragione R."/>
            <person name="Hildebrand F."/>
            <person name="Pallen M.J."/>
        </authorList>
    </citation>
    <scope>NUCLEOTIDE SEQUENCE</scope>
    <source>
        <strain evidence="4">ChiGjej1B1-2707</strain>
    </source>
</reference>
<protein>
    <submittedName>
        <fullName evidence="4">MogA/MoaB family molybdenum cofactor biosynthesis protein</fullName>
    </submittedName>
</protein>
<evidence type="ECO:0000313" key="4">
    <source>
        <dbReference type="EMBL" id="HIR00996.1"/>
    </source>
</evidence>
<comment type="pathway">
    <text evidence="1">Cofactor biosynthesis; molybdopterin biosynthesis.</text>
</comment>
<dbReference type="InterPro" id="IPR036425">
    <property type="entry name" value="MoaB/Mog-like_dom_sf"/>
</dbReference>
<dbReference type="EMBL" id="DVGB01000022">
    <property type="protein sequence ID" value="HIR00996.1"/>
    <property type="molecule type" value="Genomic_DNA"/>
</dbReference>
<dbReference type="PANTHER" id="PTHR43764:SF1">
    <property type="entry name" value="MOLYBDOPTERIN MOLYBDOTRANSFERASE"/>
    <property type="match status" value="1"/>
</dbReference>
<dbReference type="AlphaFoldDB" id="A0A9D0ZZD0"/>
<gene>
    <name evidence="4" type="ORF">IAA69_01825</name>
</gene>
<sequence>MSEKKDATPRFAIITCSDTRGMKEDTAGAALEELIAAQGWECASHVVVKDDRAEISSQIVHAADDLGVDVVLTCGGSGLSLRDVTPEATMDVCERNVPGIAEAMRAHSLAITPYAMLSRALCMQRGRCLVINLPGSKKAAVENWEGVLPALPHAISMMAGEGH</sequence>
<evidence type="ECO:0000259" key="3">
    <source>
        <dbReference type="SMART" id="SM00852"/>
    </source>
</evidence>
<dbReference type="SUPFAM" id="SSF53218">
    <property type="entry name" value="Molybdenum cofactor biosynthesis proteins"/>
    <property type="match status" value="1"/>
</dbReference>
<dbReference type="InterPro" id="IPR051920">
    <property type="entry name" value="MPT_Adenylyltrnsfr/MoaC-Rel"/>
</dbReference>
<evidence type="ECO:0000256" key="1">
    <source>
        <dbReference type="ARBA" id="ARBA00005046"/>
    </source>
</evidence>
<dbReference type="Gene3D" id="3.40.980.10">
    <property type="entry name" value="MoaB/Mog-like domain"/>
    <property type="match status" value="1"/>
</dbReference>
<evidence type="ECO:0000256" key="2">
    <source>
        <dbReference type="ARBA" id="ARBA00023150"/>
    </source>
</evidence>
<organism evidence="4 5">
    <name type="scientific">Candidatus Aveggerthella stercoripullorum</name>
    <dbReference type="NCBI Taxonomy" id="2840688"/>
    <lineage>
        <taxon>Bacteria</taxon>
        <taxon>Bacillati</taxon>
        <taxon>Actinomycetota</taxon>
        <taxon>Coriobacteriia</taxon>
        <taxon>Eggerthellales</taxon>
        <taxon>Eggerthellaceae</taxon>
        <taxon>Eggerthellaceae incertae sedis</taxon>
        <taxon>Candidatus Aveggerthella</taxon>
    </lineage>
</organism>
<keyword evidence="2" id="KW-0501">Molybdenum cofactor biosynthesis</keyword>
<accession>A0A9D0ZZD0</accession>
<dbReference type="SMART" id="SM00852">
    <property type="entry name" value="MoCF_biosynth"/>
    <property type="match status" value="1"/>
</dbReference>
<comment type="caution">
    <text evidence="4">The sequence shown here is derived from an EMBL/GenBank/DDBJ whole genome shotgun (WGS) entry which is preliminary data.</text>
</comment>
<dbReference type="CDD" id="cd00886">
    <property type="entry name" value="MogA_MoaB"/>
    <property type="match status" value="1"/>
</dbReference>
<dbReference type="PANTHER" id="PTHR43764">
    <property type="entry name" value="MOLYBDENUM COFACTOR BIOSYNTHESIS"/>
    <property type="match status" value="1"/>
</dbReference>
<dbReference type="GO" id="GO:0006777">
    <property type="term" value="P:Mo-molybdopterin cofactor biosynthetic process"/>
    <property type="evidence" value="ECO:0007669"/>
    <property type="project" value="UniProtKB-KW"/>
</dbReference>
<dbReference type="NCBIfam" id="TIGR00177">
    <property type="entry name" value="molyb_syn"/>
    <property type="match status" value="1"/>
</dbReference>
<name>A0A9D0ZZD0_9ACTN</name>
<feature type="domain" description="MoaB/Mog" evidence="3">
    <location>
        <begin position="12"/>
        <end position="154"/>
    </location>
</feature>